<dbReference type="Pfam" id="PF13561">
    <property type="entry name" value="adh_short_C2"/>
    <property type="match status" value="1"/>
</dbReference>
<evidence type="ECO:0000313" key="3">
    <source>
        <dbReference type="Proteomes" id="UP000748308"/>
    </source>
</evidence>
<organism evidence="2 3">
    <name type="scientific">Eiseniibacteriota bacterium</name>
    <dbReference type="NCBI Taxonomy" id="2212470"/>
    <lineage>
        <taxon>Bacteria</taxon>
        <taxon>Candidatus Eiseniibacteriota</taxon>
    </lineage>
</organism>
<dbReference type="InterPro" id="IPR050259">
    <property type="entry name" value="SDR"/>
</dbReference>
<evidence type="ECO:0000256" key="1">
    <source>
        <dbReference type="ARBA" id="ARBA00006484"/>
    </source>
</evidence>
<gene>
    <name evidence="2" type="ORF">FJY75_07895</name>
</gene>
<dbReference type="PRINTS" id="PR00081">
    <property type="entry name" value="GDHRDH"/>
</dbReference>
<dbReference type="Gene3D" id="3.40.50.720">
    <property type="entry name" value="NAD(P)-binding Rossmann-like Domain"/>
    <property type="match status" value="1"/>
</dbReference>
<name>A0A938BRE7_UNCEI</name>
<proteinExistence type="inferred from homology"/>
<evidence type="ECO:0000313" key="2">
    <source>
        <dbReference type="EMBL" id="MBM3317761.1"/>
    </source>
</evidence>
<comment type="similarity">
    <text evidence="1">Belongs to the short-chain dehydrogenases/reductases (SDR) family.</text>
</comment>
<reference evidence="2" key="1">
    <citation type="submission" date="2019-03" db="EMBL/GenBank/DDBJ databases">
        <title>Lake Tanganyika Metagenome-Assembled Genomes (MAGs).</title>
        <authorList>
            <person name="Tran P."/>
        </authorList>
    </citation>
    <scope>NUCLEOTIDE SEQUENCE</scope>
    <source>
        <strain evidence="2">M_DeepCast_400m_m2_100</strain>
    </source>
</reference>
<sequence>MTLLHGRRALVTGASAGLGFAIARELAMRGAGVLMASRSAERIAEAARGIAAELRGADPLPGGAVPRAPVPIAADVTAASAAGDLARAARDSLGGLDILVCNAGGPPPGDFADLGDAAWEEAFRLILLAPIRLIRACLLLLRESGAGRIVLCSSMSGVQPVARLMLSNVLRPGLMGMAKHLGGELAADGILVNAVAPGYFATGRSREVMEAIAARRGRSWEDVERERVAEIPVARQGEPVELGRLVAFLVSTDNSYLTGQTIVIDGGLITAP</sequence>
<protein>
    <submittedName>
        <fullName evidence="2">SDR family oxidoreductase</fullName>
    </submittedName>
</protein>
<dbReference type="AlphaFoldDB" id="A0A938BRE7"/>
<dbReference type="PANTHER" id="PTHR42879:SF6">
    <property type="entry name" value="NADPH-DEPENDENT REDUCTASE BACG"/>
    <property type="match status" value="1"/>
</dbReference>
<dbReference type="SUPFAM" id="SSF51735">
    <property type="entry name" value="NAD(P)-binding Rossmann-fold domains"/>
    <property type="match status" value="1"/>
</dbReference>
<dbReference type="PANTHER" id="PTHR42879">
    <property type="entry name" value="3-OXOACYL-(ACYL-CARRIER-PROTEIN) REDUCTASE"/>
    <property type="match status" value="1"/>
</dbReference>
<comment type="caution">
    <text evidence="2">The sequence shown here is derived from an EMBL/GenBank/DDBJ whole genome shotgun (WGS) entry which is preliminary data.</text>
</comment>
<accession>A0A938BRE7</accession>
<dbReference type="InterPro" id="IPR036291">
    <property type="entry name" value="NAD(P)-bd_dom_sf"/>
</dbReference>
<dbReference type="Proteomes" id="UP000748308">
    <property type="component" value="Unassembled WGS sequence"/>
</dbReference>
<dbReference type="EMBL" id="VGIY01000183">
    <property type="protein sequence ID" value="MBM3317761.1"/>
    <property type="molecule type" value="Genomic_DNA"/>
</dbReference>
<dbReference type="InterPro" id="IPR002347">
    <property type="entry name" value="SDR_fam"/>
</dbReference>